<dbReference type="KEGG" id="haxz:M0R88_16815"/>
<protein>
    <submittedName>
        <fullName evidence="2">PadR family transcriptional regulator</fullName>
    </submittedName>
</protein>
<organism evidence="2 3">
    <name type="scientific">Halorussus gelatinilyticus</name>
    <dbReference type="NCBI Taxonomy" id="2937524"/>
    <lineage>
        <taxon>Archaea</taxon>
        <taxon>Methanobacteriati</taxon>
        <taxon>Methanobacteriota</taxon>
        <taxon>Stenosarchaea group</taxon>
        <taxon>Halobacteria</taxon>
        <taxon>Halobacteriales</taxon>
        <taxon>Haladaptataceae</taxon>
        <taxon>Halorussus</taxon>
    </lineage>
</organism>
<keyword evidence="3" id="KW-1185">Reference proteome</keyword>
<evidence type="ECO:0000313" key="3">
    <source>
        <dbReference type="Proteomes" id="UP000830434"/>
    </source>
</evidence>
<accession>A0A8U0IIR9</accession>
<evidence type="ECO:0000259" key="1">
    <source>
        <dbReference type="Pfam" id="PF03551"/>
    </source>
</evidence>
<dbReference type="AlphaFoldDB" id="A0A8U0IIR9"/>
<name>A0A8U0IIR9_9EURY</name>
<dbReference type="GeneID" id="72191552"/>
<dbReference type="InterPro" id="IPR036388">
    <property type="entry name" value="WH-like_DNA-bd_sf"/>
</dbReference>
<gene>
    <name evidence="2" type="ORF">M0R88_16815</name>
</gene>
<dbReference type="Gene3D" id="1.10.10.10">
    <property type="entry name" value="Winged helix-like DNA-binding domain superfamily/Winged helix DNA-binding domain"/>
    <property type="match status" value="1"/>
</dbReference>
<dbReference type="Proteomes" id="UP000830434">
    <property type="component" value="Chromosome"/>
</dbReference>
<dbReference type="EMBL" id="CP096658">
    <property type="protein sequence ID" value="UPW00162.1"/>
    <property type="molecule type" value="Genomic_DNA"/>
</dbReference>
<dbReference type="InterPro" id="IPR005149">
    <property type="entry name" value="Tscrpt_reg_PadR_N"/>
</dbReference>
<dbReference type="InterPro" id="IPR036390">
    <property type="entry name" value="WH_DNA-bd_sf"/>
</dbReference>
<evidence type="ECO:0000313" key="2">
    <source>
        <dbReference type="EMBL" id="UPW00162.1"/>
    </source>
</evidence>
<reference evidence="2" key="1">
    <citation type="submission" date="2022-04" db="EMBL/GenBank/DDBJ databases">
        <title>Diverse halophilic archaea isolated from saline environments.</title>
        <authorList>
            <person name="Cui H.-L."/>
        </authorList>
    </citation>
    <scope>NUCLEOTIDE SEQUENCE</scope>
    <source>
        <strain evidence="2">XZYJT40</strain>
    </source>
</reference>
<dbReference type="RefSeq" id="WP_248654576.1">
    <property type="nucleotide sequence ID" value="NZ_CP096658.1"/>
</dbReference>
<sequence length="97" mass="11518">MTKWLQSGRRRDLCVLLYNAETLRGQSLKTRLEAHYDTHIDSQSFYAALRSLEEKGFVEKRTEGIHEAYALTDAGERRVEEHFEWMREKIERESSPE</sequence>
<proteinExistence type="predicted"/>
<dbReference type="Pfam" id="PF03551">
    <property type="entry name" value="PadR"/>
    <property type="match status" value="1"/>
</dbReference>
<dbReference type="SUPFAM" id="SSF46785">
    <property type="entry name" value="Winged helix' DNA-binding domain"/>
    <property type="match status" value="1"/>
</dbReference>
<feature type="domain" description="Transcription regulator PadR N-terminal" evidence="1">
    <location>
        <begin position="20"/>
        <end position="80"/>
    </location>
</feature>